<dbReference type="Proteomes" id="UP001591681">
    <property type="component" value="Unassembled WGS sequence"/>
</dbReference>
<keyword evidence="3" id="KW-1185">Reference proteome</keyword>
<dbReference type="Pfam" id="PF13519">
    <property type="entry name" value="VWA_2"/>
    <property type="match status" value="1"/>
</dbReference>
<dbReference type="EMBL" id="JBHFQA010000012">
    <property type="protein sequence ID" value="KAL2089532.1"/>
    <property type="molecule type" value="Genomic_DNA"/>
</dbReference>
<dbReference type="Gene3D" id="3.40.50.410">
    <property type="entry name" value="von Willebrand factor, type A domain"/>
    <property type="match status" value="1"/>
</dbReference>
<accession>A0ABD1JRN0</accession>
<dbReference type="InterPro" id="IPR013642">
    <property type="entry name" value="CLCA_N"/>
</dbReference>
<dbReference type="InterPro" id="IPR002035">
    <property type="entry name" value="VWF_A"/>
</dbReference>
<evidence type="ECO:0000313" key="3">
    <source>
        <dbReference type="Proteomes" id="UP001591681"/>
    </source>
</evidence>
<protein>
    <recommendedName>
        <fullName evidence="1">VWFA domain-containing protein</fullName>
    </recommendedName>
</protein>
<feature type="domain" description="VWFA" evidence="1">
    <location>
        <begin position="311"/>
        <end position="481"/>
    </location>
</feature>
<evidence type="ECO:0000259" key="1">
    <source>
        <dbReference type="PROSITE" id="PS50234"/>
    </source>
</evidence>
<proteinExistence type="predicted"/>
<organism evidence="2 3">
    <name type="scientific">Coilia grayii</name>
    <name type="common">Gray's grenadier anchovy</name>
    <dbReference type="NCBI Taxonomy" id="363190"/>
    <lineage>
        <taxon>Eukaryota</taxon>
        <taxon>Metazoa</taxon>
        <taxon>Chordata</taxon>
        <taxon>Craniata</taxon>
        <taxon>Vertebrata</taxon>
        <taxon>Euteleostomi</taxon>
        <taxon>Actinopterygii</taxon>
        <taxon>Neopterygii</taxon>
        <taxon>Teleostei</taxon>
        <taxon>Clupei</taxon>
        <taxon>Clupeiformes</taxon>
        <taxon>Clupeoidei</taxon>
        <taxon>Engraulidae</taxon>
        <taxon>Coilinae</taxon>
        <taxon>Coilia</taxon>
    </lineage>
</organism>
<dbReference type="PANTHER" id="PTHR10579:SF172">
    <property type="entry name" value="CALCIUM-ACTIVATED CHLORIDE CHANNEL REGULATOR 4 PRECURSOR-RELATED"/>
    <property type="match status" value="1"/>
</dbReference>
<dbReference type="SUPFAM" id="SSF53300">
    <property type="entry name" value="vWA-like"/>
    <property type="match status" value="1"/>
</dbReference>
<sequence length="856" mass="93991">MLLDSGHRRHPAFIQRVMALQTPGLLFVVLLSCTAGIQLDGNGYTGVLFAINPSIPESPELLQRMKNMIQDASVVLYGAAENRFYFKEVTILVPANWTIGNYSRAKTETYEKANVIIDEPNKSYGDEPYTLQYGQCGVQGQYIHLTPDFLLDDRFIEVYGKRDKVFVHEWGHLRWGLYDEYSEEQPFYRSSKGTVEATRCSKEIQGRHGESECKLDATTGLPTSDCKFLPIKDAPVKESIMSFPFLDHVSKFCSDETHNAEAPNRQNQKCDNRAALDVILKSSVDAEIEQLSTPISKQNTTIKFVQRKRRVVCLTLDVSGSMNGPRIALLRQAATLFLRTTVEDTAVVGIVQFSSSPSILKTLTVIDGEQSREELVEVLPTTANGGTNICPGIDKAFEVLKGDDGSTEGDELVLLTDGEASDNLNDCRDRVMSSGARVHTIALGPSADKKLQDFANFTDGIFHKSADSIDSNALTDAFASLAPSDGILAQQTIQLESAGKRTTDWFNGTFSVDWTVGKDTVITIVYEASMPKLHITSPGGPSFSESRFDHDTKIRTLSFKVQGIAKTGEWHYSLFNQGPSAQSMAITVTSHAANADVAPITVKAHMNQKSADGSKAMVVYAAVTQNRLPVIRASVMATLESDNGHKEELSLLDNGAGADAFRDDGIYSRYFTKLNSGRYSLKVRVQNQDNGMLSAHKHSGVPYMSGYVENGTVVLNPPKPPVSQQPIEVGSFTRTATGESFVVELPPGSTGPPAFPPSKITDLRATLEGENITITWTAPGESYDQGTASRYHIGWSEDLALLRSNFNDSHLVDPWELKPQETSQSISWTSACINRFCHTTTCIRSLSHLSTKAQML</sequence>
<dbReference type="NCBIfam" id="NF041940">
    <property type="entry name" value="choice_anch_X"/>
    <property type="match status" value="1"/>
</dbReference>
<dbReference type="PANTHER" id="PTHR10579">
    <property type="entry name" value="CALCIUM-ACTIVATED CHLORIDE CHANNEL REGULATOR"/>
    <property type="match status" value="1"/>
</dbReference>
<dbReference type="Pfam" id="PF08434">
    <property type="entry name" value="CLCA"/>
    <property type="match status" value="1"/>
</dbReference>
<dbReference type="PROSITE" id="PS50234">
    <property type="entry name" value="VWFA"/>
    <property type="match status" value="1"/>
</dbReference>
<dbReference type="InterPro" id="IPR036465">
    <property type="entry name" value="vWFA_dom_sf"/>
</dbReference>
<reference evidence="2 3" key="1">
    <citation type="submission" date="2024-09" db="EMBL/GenBank/DDBJ databases">
        <title>A chromosome-level genome assembly of Gray's grenadier anchovy, Coilia grayii.</title>
        <authorList>
            <person name="Fu Z."/>
        </authorList>
    </citation>
    <scope>NUCLEOTIDE SEQUENCE [LARGE SCALE GENOMIC DNA]</scope>
    <source>
        <strain evidence="2">G4</strain>
        <tissue evidence="2">Muscle</tissue>
    </source>
</reference>
<evidence type="ECO:0000313" key="2">
    <source>
        <dbReference type="EMBL" id="KAL2089532.1"/>
    </source>
</evidence>
<dbReference type="SMART" id="SM00327">
    <property type="entry name" value="VWA"/>
    <property type="match status" value="1"/>
</dbReference>
<gene>
    <name evidence="2" type="ORF">ACEWY4_014220</name>
</gene>
<dbReference type="AlphaFoldDB" id="A0ABD1JRN0"/>
<dbReference type="CDD" id="cd00198">
    <property type="entry name" value="vWFA"/>
    <property type="match status" value="1"/>
</dbReference>
<dbReference type="InterPro" id="IPR051266">
    <property type="entry name" value="CLCR"/>
</dbReference>
<comment type="caution">
    <text evidence="2">The sequence shown here is derived from an EMBL/GenBank/DDBJ whole genome shotgun (WGS) entry which is preliminary data.</text>
</comment>
<name>A0ABD1JRN0_9TELE</name>